<dbReference type="InterPro" id="IPR023198">
    <property type="entry name" value="PGP-like_dom2"/>
</dbReference>
<comment type="caution">
    <text evidence="1">The sequence shown here is derived from an EMBL/GenBank/DDBJ whole genome shotgun (WGS) entry which is preliminary data.</text>
</comment>
<dbReference type="InterPro" id="IPR036412">
    <property type="entry name" value="HAD-like_sf"/>
</dbReference>
<dbReference type="OrthoDB" id="40579at2759"/>
<keyword evidence="2" id="KW-1185">Reference proteome</keyword>
<evidence type="ECO:0000313" key="2">
    <source>
        <dbReference type="Proteomes" id="UP000449547"/>
    </source>
</evidence>
<dbReference type="SUPFAM" id="SSF56784">
    <property type="entry name" value="HAD-like"/>
    <property type="match status" value="1"/>
</dbReference>
<sequence>MAPYKACLFDMDGTIINTEDLYTVAASKLLARYGKGPLSWDVKIHLQGRPGPEAARLLMDSYDINDISVEQWQAQAFEIQEDLWRQAQWLPGALELLQWLSANNIPIALGTSSNTKAFRKKTGHLSEGFDLFGKHIVCGDDARIPKGKGKPNPDIWYACLDSINQERKQAGLEPIAIEECIVFEDGLPGVISGKNANAHVVWIPHPEARPYLGGDAAEAEVVGTNGTVLDSIKDFDKTLVVDNN</sequence>
<dbReference type="SFLD" id="SFLDS00003">
    <property type="entry name" value="Haloacid_Dehalogenase"/>
    <property type="match status" value="1"/>
</dbReference>
<proteinExistence type="predicted"/>
<dbReference type="Proteomes" id="UP000449547">
    <property type="component" value="Unassembled WGS sequence"/>
</dbReference>
<dbReference type="GO" id="GO:0016791">
    <property type="term" value="F:phosphatase activity"/>
    <property type="evidence" value="ECO:0007669"/>
    <property type="project" value="TreeGrafter"/>
</dbReference>
<dbReference type="Gene3D" id="1.10.150.240">
    <property type="entry name" value="Putative phosphatase, domain 2"/>
    <property type="match status" value="1"/>
</dbReference>
<accession>A0A642V4P9</accession>
<dbReference type="SFLD" id="SFLDG01129">
    <property type="entry name" value="C1.5:_HAD__Beta-PGM__Phosphata"/>
    <property type="match status" value="1"/>
</dbReference>
<dbReference type="InterPro" id="IPR023214">
    <property type="entry name" value="HAD_sf"/>
</dbReference>
<dbReference type="PANTHER" id="PTHR18901">
    <property type="entry name" value="2-DEOXYGLUCOSE-6-PHOSPHATE PHOSPHATASE 2"/>
    <property type="match status" value="1"/>
</dbReference>
<evidence type="ECO:0000313" key="1">
    <source>
        <dbReference type="EMBL" id="KAA8908621.1"/>
    </source>
</evidence>
<gene>
    <name evidence="1" type="ORF">DIURU_000164</name>
</gene>
<dbReference type="AlphaFoldDB" id="A0A642V4P9"/>
<protein>
    <submittedName>
        <fullName evidence="1">Uncharacterized protein</fullName>
    </submittedName>
</protein>
<dbReference type="FunFam" id="1.10.150.240:FF:000001">
    <property type="entry name" value="Haloacid dehalogenase-like hydrolase domain"/>
    <property type="match status" value="1"/>
</dbReference>
<organism evidence="1 2">
    <name type="scientific">Diutina rugosa</name>
    <name type="common">Yeast</name>
    <name type="synonym">Candida rugosa</name>
    <dbReference type="NCBI Taxonomy" id="5481"/>
    <lineage>
        <taxon>Eukaryota</taxon>
        <taxon>Fungi</taxon>
        <taxon>Dikarya</taxon>
        <taxon>Ascomycota</taxon>
        <taxon>Saccharomycotina</taxon>
        <taxon>Pichiomycetes</taxon>
        <taxon>Debaryomycetaceae</taxon>
        <taxon>Diutina</taxon>
    </lineage>
</organism>
<dbReference type="OMA" id="IWCPHPG"/>
<dbReference type="Pfam" id="PF00702">
    <property type="entry name" value="Hydrolase"/>
    <property type="match status" value="1"/>
</dbReference>
<dbReference type="PANTHER" id="PTHR18901:SF38">
    <property type="entry name" value="PSEUDOURIDINE-5'-PHOSPHATASE"/>
    <property type="match status" value="1"/>
</dbReference>
<dbReference type="EMBL" id="SWFT01000005">
    <property type="protein sequence ID" value="KAA8908621.1"/>
    <property type="molecule type" value="Genomic_DNA"/>
</dbReference>
<dbReference type="RefSeq" id="XP_034015109.1">
    <property type="nucleotide sequence ID" value="XM_034154205.1"/>
</dbReference>
<dbReference type="GeneID" id="54778817"/>
<dbReference type="Gene3D" id="3.40.50.1000">
    <property type="entry name" value="HAD superfamily/HAD-like"/>
    <property type="match status" value="1"/>
</dbReference>
<reference evidence="1 2" key="1">
    <citation type="submission" date="2019-07" db="EMBL/GenBank/DDBJ databases">
        <title>Genome assembly of two rare yeast pathogens: Diutina rugosa and Trichomonascus ciferrii.</title>
        <authorList>
            <person name="Mixao V."/>
            <person name="Saus E."/>
            <person name="Hansen A."/>
            <person name="Lass-Flor C."/>
            <person name="Gabaldon T."/>
        </authorList>
    </citation>
    <scope>NUCLEOTIDE SEQUENCE [LARGE SCALE GENOMIC DNA]</scope>
    <source>
        <strain evidence="1 2">CBS 613</strain>
    </source>
</reference>
<name>A0A642V4P9_DIURU</name>
<dbReference type="VEuPathDB" id="FungiDB:DIURU_000164"/>